<proteinExistence type="predicted"/>
<dbReference type="InterPro" id="IPR002523">
    <property type="entry name" value="MgTranspt_CorA/ZnTranspt_ZntB"/>
</dbReference>
<dbReference type="EMBL" id="CP005986">
    <property type="protein sequence ID" value="AIA55177.1"/>
    <property type="molecule type" value="Genomic_DNA"/>
</dbReference>
<dbReference type="eggNOG" id="COG0598">
    <property type="taxonomic scope" value="Bacteria"/>
</dbReference>
<feature type="transmembrane region" description="Helical" evidence="1">
    <location>
        <begin position="278"/>
        <end position="297"/>
    </location>
</feature>
<feature type="transmembrane region" description="Helical" evidence="1">
    <location>
        <begin position="241"/>
        <end position="258"/>
    </location>
</feature>
<keyword evidence="1" id="KW-0472">Membrane</keyword>
<dbReference type="PANTHER" id="PTHR47891">
    <property type="entry name" value="TRANSPORTER-RELATED"/>
    <property type="match status" value="1"/>
</dbReference>
<gene>
    <name evidence="2" type="ORF">Acaty_c1309</name>
</gene>
<sequence>MLEIVRNAFLTGNDRARDWMKIAAPSPTELSQAATTIRAEESFLRRRLQGGPVRPVVEDSGFLTFQMLVPAHAARAEGVDFHLVPLNIFLVPHYFVTLSAEPLAFLDTIIRPEAPIRRWELILRIAKEIALRYVHMARDVARETESVEAELKVAQRHHVIYRALAINDRLLQLDMGLLQLEYVIDEMRERMPKDSPSFMEEFTDARIEIRQAREQVDLEQQTLNEIMDAYTYIIHNNVNHIFKFMAALIILASIPIIVCDSASMNVPLGSFRTSSWGFPLDVGFLLLVEAITAWLFYRKGWLTLG</sequence>
<dbReference type="Pfam" id="PF01544">
    <property type="entry name" value="CorA"/>
    <property type="match status" value="1"/>
</dbReference>
<accession>A0A059ZZ27</accession>
<dbReference type="GeneID" id="92931514"/>
<dbReference type="AlphaFoldDB" id="A0A059ZZ27"/>
<dbReference type="InterPro" id="IPR045861">
    <property type="entry name" value="CorA_cytoplasmic_dom"/>
</dbReference>
<protein>
    <submittedName>
        <fullName evidence="2">Magnesium and cobalt transport protein CorA</fullName>
    </submittedName>
</protein>
<organism evidence="2 3">
    <name type="scientific">Acidithiobacillus caldus (strain ATCC 51756 / DSM 8584 / KU)</name>
    <dbReference type="NCBI Taxonomy" id="637389"/>
    <lineage>
        <taxon>Bacteria</taxon>
        <taxon>Pseudomonadati</taxon>
        <taxon>Pseudomonadota</taxon>
        <taxon>Acidithiobacillia</taxon>
        <taxon>Acidithiobacillales</taxon>
        <taxon>Acidithiobacillaceae</taxon>
        <taxon>Acidithiobacillus</taxon>
    </lineage>
</organism>
<evidence type="ECO:0000256" key="1">
    <source>
        <dbReference type="SAM" id="Phobius"/>
    </source>
</evidence>
<reference evidence="2 3" key="1">
    <citation type="journal article" date="2009" name="J. Bacteriol.">
        <title>Draft genome sequence of the extremely acidophilic bacterium Acidithiobacillus caldus ATCC 51756 reveals metabolic versatility in the genus Acidithiobacillus.</title>
        <authorList>
            <person name="Valdes J."/>
            <person name="Quatrini R."/>
            <person name="Hallberg K."/>
            <person name="Dopson M."/>
            <person name="Valenzuela P.D."/>
            <person name="Holmes D.S."/>
        </authorList>
    </citation>
    <scope>NUCLEOTIDE SEQUENCE [LARGE SCALE GENOMIC DNA]</scope>
    <source>
        <strain evidence="3">ATCC 51756 / DSM 8584 / KU</strain>
    </source>
</reference>
<name>A0A059ZZ27_ACICK</name>
<dbReference type="KEGG" id="acz:Acaty_c1309"/>
<dbReference type="InterPro" id="IPR047199">
    <property type="entry name" value="CorA-like"/>
</dbReference>
<evidence type="ECO:0000313" key="2">
    <source>
        <dbReference type="EMBL" id="AIA55177.1"/>
    </source>
</evidence>
<dbReference type="SUPFAM" id="SSF143865">
    <property type="entry name" value="CorA soluble domain-like"/>
    <property type="match status" value="1"/>
</dbReference>
<evidence type="ECO:0000313" key="3">
    <source>
        <dbReference type="Proteomes" id="UP000005522"/>
    </source>
</evidence>
<dbReference type="Proteomes" id="UP000005522">
    <property type="component" value="Chromosome"/>
</dbReference>
<dbReference type="RefSeq" id="WP_004872060.1">
    <property type="nucleotide sequence ID" value="NZ_CP005986.1"/>
</dbReference>
<dbReference type="HOGENOM" id="CLU_910975_0_0_6"/>
<dbReference type="Gene3D" id="1.20.58.340">
    <property type="entry name" value="Magnesium transport protein CorA, transmembrane region"/>
    <property type="match status" value="1"/>
</dbReference>
<dbReference type="GO" id="GO:0016020">
    <property type="term" value="C:membrane"/>
    <property type="evidence" value="ECO:0007669"/>
    <property type="project" value="InterPro"/>
</dbReference>
<keyword evidence="1" id="KW-0812">Transmembrane</keyword>
<dbReference type="PANTHER" id="PTHR47891:SF2">
    <property type="entry name" value="MAGNESIUM AND COBALT TRANSPORTER"/>
    <property type="match status" value="1"/>
</dbReference>
<dbReference type="Gene3D" id="3.30.460.20">
    <property type="entry name" value="CorA soluble domain-like"/>
    <property type="match status" value="1"/>
</dbReference>
<keyword evidence="1" id="KW-1133">Transmembrane helix</keyword>
<dbReference type="GO" id="GO:0046873">
    <property type="term" value="F:metal ion transmembrane transporter activity"/>
    <property type="evidence" value="ECO:0007669"/>
    <property type="project" value="InterPro"/>
</dbReference>